<dbReference type="InterPro" id="IPR027417">
    <property type="entry name" value="P-loop_NTPase"/>
</dbReference>
<dbReference type="Gene3D" id="3.40.50.300">
    <property type="entry name" value="P-loop containing nucleotide triphosphate hydrolases"/>
    <property type="match status" value="1"/>
</dbReference>
<evidence type="ECO:0000256" key="2">
    <source>
        <dbReference type="ARBA" id="ARBA00022741"/>
    </source>
</evidence>
<dbReference type="PROSITE" id="PS00211">
    <property type="entry name" value="ABC_TRANSPORTER_1"/>
    <property type="match status" value="1"/>
</dbReference>
<reference evidence="7 8" key="1">
    <citation type="submission" date="2022-04" db="EMBL/GenBank/DDBJ databases">
        <title>Genome sequence of soybean root-associated Caulobacter segnis RL271.</title>
        <authorList>
            <person name="Longley R."/>
            <person name="Bonito G."/>
            <person name="Trigodet F."/>
            <person name="Crosson S."/>
            <person name="Fiebig A."/>
        </authorList>
    </citation>
    <scope>NUCLEOTIDE SEQUENCE [LARGE SCALE GENOMIC DNA]</scope>
    <source>
        <strain evidence="7 8">RL271</strain>
    </source>
</reference>
<comment type="function">
    <text evidence="5">Part of the ABC transporter complex HmuTUV involved in hemin import. Responsible for energy coupling to the transport system.</text>
</comment>
<organism evidence="7 8">
    <name type="scientific">Caulobacter segnis</name>
    <dbReference type="NCBI Taxonomy" id="88688"/>
    <lineage>
        <taxon>Bacteria</taxon>
        <taxon>Pseudomonadati</taxon>
        <taxon>Pseudomonadota</taxon>
        <taxon>Alphaproteobacteria</taxon>
        <taxon>Caulobacterales</taxon>
        <taxon>Caulobacteraceae</taxon>
        <taxon>Caulobacter</taxon>
    </lineage>
</organism>
<evidence type="ECO:0000256" key="5">
    <source>
        <dbReference type="ARBA" id="ARBA00037066"/>
    </source>
</evidence>
<evidence type="ECO:0000256" key="3">
    <source>
        <dbReference type="ARBA" id="ARBA00022840"/>
    </source>
</evidence>
<protein>
    <submittedName>
        <fullName evidence="7">ABC transporter ATP-binding protein</fullName>
    </submittedName>
</protein>
<dbReference type="SUPFAM" id="SSF52540">
    <property type="entry name" value="P-loop containing nucleoside triphosphate hydrolases"/>
    <property type="match status" value="1"/>
</dbReference>
<dbReference type="CDD" id="cd03214">
    <property type="entry name" value="ABC_Iron-Siderophores_B12_Hemin"/>
    <property type="match status" value="1"/>
</dbReference>
<dbReference type="InterPro" id="IPR003439">
    <property type="entry name" value="ABC_transporter-like_ATP-bd"/>
</dbReference>
<evidence type="ECO:0000259" key="6">
    <source>
        <dbReference type="PROSITE" id="PS50893"/>
    </source>
</evidence>
<gene>
    <name evidence="7" type="ORF">MZV50_13435</name>
</gene>
<evidence type="ECO:0000313" key="8">
    <source>
        <dbReference type="Proteomes" id="UP001057520"/>
    </source>
</evidence>
<feature type="domain" description="ABC transporter" evidence="6">
    <location>
        <begin position="7"/>
        <end position="242"/>
    </location>
</feature>
<evidence type="ECO:0000256" key="4">
    <source>
        <dbReference type="ARBA" id="ARBA00022967"/>
    </source>
</evidence>
<keyword evidence="8" id="KW-1185">Reference proteome</keyword>
<dbReference type="Pfam" id="PF00005">
    <property type="entry name" value="ABC_tran"/>
    <property type="match status" value="1"/>
</dbReference>
<dbReference type="InterPro" id="IPR003593">
    <property type="entry name" value="AAA+_ATPase"/>
</dbReference>
<keyword evidence="3 7" id="KW-0067">ATP-binding</keyword>
<accession>A0ABY4ZLF9</accession>
<dbReference type="SMART" id="SM00382">
    <property type="entry name" value="AAA"/>
    <property type="match status" value="1"/>
</dbReference>
<name>A0ABY4ZLF9_9CAUL</name>
<keyword evidence="1" id="KW-0813">Transport</keyword>
<evidence type="ECO:0000313" key="7">
    <source>
        <dbReference type="EMBL" id="USQ93637.1"/>
    </source>
</evidence>
<dbReference type="InterPro" id="IPR017871">
    <property type="entry name" value="ABC_transporter-like_CS"/>
</dbReference>
<sequence>MSTEQGLRADAIALRFGDRPILRGISARFDRGQVIAIVGPNGAGKSTLLACLAGLLKSDAGAALLDGAPIAALPGRTRARRLAFLAQTPEIAWDVDVRAFVGLGRTPHLGAFGPSDGDRTVIDAAIAAASLEAFADRPVTRMSGGERARALIARALAGETDWLLADEPLTGLDPGHALDALALFRRMAHDQGKGVIVTLHDLNLAARFADRVLVLSDGQLIADAAPEIALTPEILSDVYGVLIRRHAGEIGPLIEVLGRVG</sequence>
<dbReference type="Proteomes" id="UP001057520">
    <property type="component" value="Chromosome"/>
</dbReference>
<dbReference type="PANTHER" id="PTHR42794:SF1">
    <property type="entry name" value="HEMIN IMPORT ATP-BINDING PROTEIN HMUV"/>
    <property type="match status" value="1"/>
</dbReference>
<keyword evidence="4" id="KW-1278">Translocase</keyword>
<dbReference type="GO" id="GO:0005524">
    <property type="term" value="F:ATP binding"/>
    <property type="evidence" value="ECO:0007669"/>
    <property type="project" value="UniProtKB-KW"/>
</dbReference>
<dbReference type="PROSITE" id="PS50893">
    <property type="entry name" value="ABC_TRANSPORTER_2"/>
    <property type="match status" value="1"/>
</dbReference>
<dbReference type="EMBL" id="CP096040">
    <property type="protein sequence ID" value="USQ93637.1"/>
    <property type="molecule type" value="Genomic_DNA"/>
</dbReference>
<evidence type="ECO:0000256" key="1">
    <source>
        <dbReference type="ARBA" id="ARBA00022448"/>
    </source>
</evidence>
<keyword evidence="2" id="KW-0547">Nucleotide-binding</keyword>
<proteinExistence type="predicted"/>
<dbReference type="PANTHER" id="PTHR42794">
    <property type="entry name" value="HEMIN IMPORT ATP-BINDING PROTEIN HMUV"/>
    <property type="match status" value="1"/>
</dbReference>